<dbReference type="InterPro" id="IPR013087">
    <property type="entry name" value="Znf_C2H2_type"/>
</dbReference>
<dbReference type="InterPro" id="IPR056884">
    <property type="entry name" value="NPHP3-like_N"/>
</dbReference>
<dbReference type="Proteomes" id="UP001444661">
    <property type="component" value="Unassembled WGS sequence"/>
</dbReference>
<keyword evidence="2" id="KW-0862">Zinc</keyword>
<dbReference type="PANTHER" id="PTHR10039">
    <property type="entry name" value="AMELOGENIN"/>
    <property type="match status" value="1"/>
</dbReference>
<dbReference type="Gene3D" id="3.30.160.60">
    <property type="entry name" value="Classic Zinc Finger"/>
    <property type="match status" value="2"/>
</dbReference>
<dbReference type="SUPFAM" id="SSF57667">
    <property type="entry name" value="beta-beta-alpha zinc fingers"/>
    <property type="match status" value="1"/>
</dbReference>
<evidence type="ECO:0000256" key="1">
    <source>
        <dbReference type="ARBA" id="ARBA00022737"/>
    </source>
</evidence>
<dbReference type="PROSITE" id="PS50157">
    <property type="entry name" value="ZINC_FINGER_C2H2_2"/>
    <property type="match status" value="2"/>
</dbReference>
<gene>
    <name evidence="4" type="ORF">PG993_002332</name>
</gene>
<name>A0ABR1TWR0_9PEZI</name>
<dbReference type="InterPro" id="IPR027417">
    <property type="entry name" value="P-loop_NTPase"/>
</dbReference>
<dbReference type="PROSITE" id="PS00028">
    <property type="entry name" value="ZINC_FINGER_C2H2_1"/>
    <property type="match status" value="2"/>
</dbReference>
<proteinExistence type="predicted"/>
<dbReference type="EMBL" id="JAQQWK010000002">
    <property type="protein sequence ID" value="KAK8050947.1"/>
    <property type="molecule type" value="Genomic_DNA"/>
</dbReference>
<dbReference type="Pfam" id="PF24883">
    <property type="entry name" value="NPHP3_N"/>
    <property type="match status" value="1"/>
</dbReference>
<keyword evidence="2" id="KW-0479">Metal-binding</keyword>
<dbReference type="InterPro" id="IPR036236">
    <property type="entry name" value="Znf_C2H2_sf"/>
</dbReference>
<organism evidence="4 5">
    <name type="scientific">Apiospora rasikravindrae</name>
    <dbReference type="NCBI Taxonomy" id="990691"/>
    <lineage>
        <taxon>Eukaryota</taxon>
        <taxon>Fungi</taxon>
        <taxon>Dikarya</taxon>
        <taxon>Ascomycota</taxon>
        <taxon>Pezizomycotina</taxon>
        <taxon>Sordariomycetes</taxon>
        <taxon>Xylariomycetidae</taxon>
        <taxon>Amphisphaeriales</taxon>
        <taxon>Apiosporaceae</taxon>
        <taxon>Apiospora</taxon>
    </lineage>
</organism>
<evidence type="ECO:0000313" key="4">
    <source>
        <dbReference type="EMBL" id="KAK8050947.1"/>
    </source>
</evidence>
<keyword evidence="5" id="KW-1185">Reference proteome</keyword>
<dbReference type="SUPFAM" id="SSF52540">
    <property type="entry name" value="P-loop containing nucleoside triphosphate hydrolases"/>
    <property type="match status" value="1"/>
</dbReference>
<protein>
    <recommendedName>
        <fullName evidence="3">C2H2-type domain-containing protein</fullName>
    </recommendedName>
</protein>
<evidence type="ECO:0000259" key="3">
    <source>
        <dbReference type="PROSITE" id="PS50157"/>
    </source>
</evidence>
<evidence type="ECO:0000313" key="5">
    <source>
        <dbReference type="Proteomes" id="UP001444661"/>
    </source>
</evidence>
<dbReference type="PANTHER" id="PTHR10039:SF14">
    <property type="entry name" value="NACHT DOMAIN-CONTAINING PROTEIN"/>
    <property type="match status" value="1"/>
</dbReference>
<dbReference type="SMART" id="SM00355">
    <property type="entry name" value="ZnF_C2H2"/>
    <property type="match status" value="4"/>
</dbReference>
<keyword evidence="1" id="KW-0677">Repeat</keyword>
<comment type="caution">
    <text evidence="4">The sequence shown here is derived from an EMBL/GenBank/DDBJ whole genome shotgun (WGS) entry which is preliminary data.</text>
</comment>
<feature type="domain" description="C2H2-type" evidence="3">
    <location>
        <begin position="984"/>
        <end position="1013"/>
    </location>
</feature>
<reference evidence="4 5" key="1">
    <citation type="submission" date="2023-01" db="EMBL/GenBank/DDBJ databases">
        <title>Analysis of 21 Apiospora genomes using comparative genomics revels a genus with tremendous synthesis potential of carbohydrate active enzymes and secondary metabolites.</title>
        <authorList>
            <person name="Sorensen T."/>
        </authorList>
    </citation>
    <scope>NUCLEOTIDE SEQUENCE [LARGE SCALE GENOMIC DNA]</scope>
    <source>
        <strain evidence="4 5">CBS 33761</strain>
    </source>
</reference>
<sequence>MDFPQQAYALRLESEVATHANNVTDASNSTGYEIFQDALEDFKTELSPIQVDEFSRTTLEQVKRRILSIQQNQDQSKSMIGLSRIQLYLQKISGFDDFCIQAKLWGGDSSLLSAWIWGPTLYILKTSVDYARAMDSILSAYHLFGKCVPTINHYQGLIMEKPQVVDCLAFMYLDLLRFHQRVVKLLHGKWWRKTFDSRWRDYQGHLKATLVNFETHSEILSILSEAWQQQRVAGLIFRFNEHIGQSQSNGERIQELLDSMPVFDAIDRRFSDFLTQIHSIKESSGRGSSQAQEASLHTQVWDDIRKQLNDHVIRAGDDRDILKLLLSMFKRLRDNMTKQFTQWEEDRKETQKTDVLRWMASTGMSQERQHEILCNKRASDTGLWVLDNHTISSWMNDENPIASLVWLNGNMGAGKTILTSQIIQLCMEQVDGFQTHFFYCRKYDVQQNNSLAVLKSILWQMARCNDELLPVCNNKRIDGRQEFLDQISVAKTLLEAFCEYDASQFVIIDGLDECEPGERMIIIDFWRAMVDKTTTHNPGKLRVLLISQDIPDIRNTLKDSDIAATLDLHPAHITQDIRTYLDGKAFDIQSRFALNEAQVSNLLNLIYERADGMFLYVSLTVENLLQQPNRACYEDELVRDLPKDLGDTYTKIIERLKNTLHPNSWMVGRTVLVWLAGATRTLKLHELQAALSMQLNAQGMVRIDQRYRLRDDIRAFDLCGPLVRVIQEEDDMRLEFTHSTTRAYVRSGTQDEGLNANAIDCDMTIKCLSYLATDYFSPALDENKRQYYTQKGYYALQDYAASEWSRHLQQLISHTAPMFEGGSIEAVNATNQLIMVLQRFLGFYLKSPAATRFQRARKALYTAITFGLELTRTTVASLSTGPHSGSISTLYGNKLYKCDRALCEYFFEGFATAEERDRHVNRHDRPFHCLVPKCSVAPLGFANKKDCERHVKNYHPEAAEDGSHGFATGKLRASIEDIESRARFSCTFEGCDKKYTRKANLDAHLDTHNGTRRYRCRSCIKAFTRPSDRQRHEKLHINRANLRS</sequence>
<dbReference type="Gene3D" id="3.40.50.300">
    <property type="entry name" value="P-loop containing nucleotide triphosphate hydrolases"/>
    <property type="match status" value="1"/>
</dbReference>
<keyword evidence="2" id="KW-0863">Zinc-finger</keyword>
<feature type="domain" description="C2H2-type" evidence="3">
    <location>
        <begin position="1014"/>
        <end position="1041"/>
    </location>
</feature>
<evidence type="ECO:0000256" key="2">
    <source>
        <dbReference type="PROSITE-ProRule" id="PRU00042"/>
    </source>
</evidence>
<accession>A0ABR1TWR0</accession>